<dbReference type="InterPro" id="IPR007694">
    <property type="entry name" value="DNA_helicase_DnaB-like_C"/>
</dbReference>
<dbReference type="PANTHER" id="PTHR30153">
    <property type="entry name" value="REPLICATIVE DNA HELICASE DNAB"/>
    <property type="match status" value="1"/>
</dbReference>
<dbReference type="InterPro" id="IPR007692">
    <property type="entry name" value="DNA_helicase_DnaB"/>
</dbReference>
<dbReference type="GO" id="GO:0005524">
    <property type="term" value="F:ATP binding"/>
    <property type="evidence" value="ECO:0007669"/>
    <property type="project" value="UniProtKB-UniRule"/>
</dbReference>
<evidence type="ECO:0000256" key="13">
    <source>
        <dbReference type="RuleBase" id="RU362085"/>
    </source>
</evidence>
<evidence type="ECO:0000256" key="6">
    <source>
        <dbReference type="ARBA" id="ARBA00022806"/>
    </source>
</evidence>
<evidence type="ECO:0000256" key="2">
    <source>
        <dbReference type="ARBA" id="ARBA00022515"/>
    </source>
</evidence>
<dbReference type="Pfam" id="PF00772">
    <property type="entry name" value="DnaB"/>
    <property type="match status" value="1"/>
</dbReference>
<dbReference type="NCBIfam" id="TIGR00665">
    <property type="entry name" value="DnaB"/>
    <property type="match status" value="1"/>
</dbReference>
<evidence type="ECO:0000256" key="9">
    <source>
        <dbReference type="ARBA" id="ARBA00023235"/>
    </source>
</evidence>
<dbReference type="EC" id="5.6.2.3" evidence="12 13"/>
<dbReference type="PANTHER" id="PTHR30153:SF2">
    <property type="entry name" value="REPLICATIVE DNA HELICASE"/>
    <property type="match status" value="1"/>
</dbReference>
<dbReference type="SUPFAM" id="SSF48024">
    <property type="entry name" value="N-terminal domain of DnaB helicase"/>
    <property type="match status" value="1"/>
</dbReference>
<evidence type="ECO:0000259" key="14">
    <source>
        <dbReference type="PROSITE" id="PS51199"/>
    </source>
</evidence>
<comment type="similarity">
    <text evidence="1 13">Belongs to the helicase family. DnaB subfamily.</text>
</comment>
<protein>
    <recommendedName>
        <fullName evidence="12 13">Replicative DNA helicase</fullName>
        <ecNumber evidence="12 13">5.6.2.3</ecNumber>
    </recommendedName>
</protein>
<keyword evidence="4 13" id="KW-0547">Nucleotide-binding</keyword>
<dbReference type="CDD" id="cd00984">
    <property type="entry name" value="DnaB_C"/>
    <property type="match status" value="1"/>
</dbReference>
<dbReference type="GO" id="GO:0016887">
    <property type="term" value="F:ATP hydrolysis activity"/>
    <property type="evidence" value="ECO:0007669"/>
    <property type="project" value="RHEA"/>
</dbReference>
<feature type="domain" description="SF4 helicase" evidence="14">
    <location>
        <begin position="178"/>
        <end position="439"/>
    </location>
</feature>
<evidence type="ECO:0000256" key="10">
    <source>
        <dbReference type="ARBA" id="ARBA00044932"/>
    </source>
</evidence>
<evidence type="ECO:0000256" key="12">
    <source>
        <dbReference type="NCBIfam" id="TIGR00665"/>
    </source>
</evidence>
<dbReference type="Gene3D" id="3.40.50.300">
    <property type="entry name" value="P-loop containing nucleotide triphosphate hydrolases"/>
    <property type="match status" value="1"/>
</dbReference>
<proteinExistence type="inferred from homology"/>
<dbReference type="InterPro" id="IPR036185">
    <property type="entry name" value="DNA_heli_DnaB-like_N_sf"/>
</dbReference>
<name>A0A330L6C9_9BACT</name>
<dbReference type="Gene3D" id="1.10.860.10">
    <property type="entry name" value="DNAb Helicase, Chain A"/>
    <property type="match status" value="1"/>
</dbReference>
<sequence length="439" mass="48468">MPLTDLPRIQPHDLDAEQAILGAVLINATALAHAQEILKAGDFYDSRHRDIFEAMTDLAGTSVLIDLLTVGDWLDRHGRLDRIGGRGSLAEVLTTVSSAANITHHARIVSDHAIRRRLIKRSTTLVQMAYEKAPTEDLLREVERGASEIAAGRDDRTWQSGADIARETADYVDRARKQGKALIGIPTGFATIDTLLGGWQRSDLVIIAARPSMGKTSLAIGSALAAAHAGYNVGILSLEMSSQQIGLRVIGMAASIDVHTLKTGTLRQEEWWHFANTAQEFEQLPFWADDSTVLTVEQVAAKARHLKATKGLDLLVVDYLQLLLLPGAETRQQGIADASRRLKLLAKELDIPVLALSQLSRACEQRPDKRPMLADLRDSGAIEQDADVVLFLYRHEVYVPDTDEKGVAEVLIRKHRNGPIGDRRLKFIDRFARFEDIEP</sequence>
<dbReference type="GO" id="GO:0006269">
    <property type="term" value="P:DNA replication, synthesis of primer"/>
    <property type="evidence" value="ECO:0007669"/>
    <property type="project" value="UniProtKB-UniRule"/>
</dbReference>
<comment type="catalytic activity">
    <reaction evidence="11 13">
        <text>ATP + H2O = ADP + phosphate + H(+)</text>
        <dbReference type="Rhea" id="RHEA:13065"/>
        <dbReference type="ChEBI" id="CHEBI:15377"/>
        <dbReference type="ChEBI" id="CHEBI:15378"/>
        <dbReference type="ChEBI" id="CHEBI:30616"/>
        <dbReference type="ChEBI" id="CHEBI:43474"/>
        <dbReference type="ChEBI" id="CHEBI:456216"/>
        <dbReference type="EC" id="5.6.2.3"/>
    </reaction>
</comment>
<keyword evidence="9" id="KW-0413">Isomerase</keyword>
<accession>A0A330L6C9</accession>
<dbReference type="GO" id="GO:1990077">
    <property type="term" value="C:primosome complex"/>
    <property type="evidence" value="ECO:0007669"/>
    <property type="project" value="UniProtKB-UniRule"/>
</dbReference>
<keyword evidence="16" id="KW-1185">Reference proteome</keyword>
<evidence type="ECO:0000256" key="5">
    <source>
        <dbReference type="ARBA" id="ARBA00022801"/>
    </source>
</evidence>
<keyword evidence="3 13" id="KW-0235">DNA replication</keyword>
<dbReference type="InterPro" id="IPR007693">
    <property type="entry name" value="DNA_helicase_DnaB-like_N"/>
</dbReference>
<dbReference type="InterPro" id="IPR027417">
    <property type="entry name" value="P-loop_NTPase"/>
</dbReference>
<dbReference type="OrthoDB" id="9773982at2"/>
<dbReference type="RefSeq" id="WP_121989066.1">
    <property type="nucleotide sequence ID" value="NZ_OUNR01000012.1"/>
</dbReference>
<evidence type="ECO:0000313" key="15">
    <source>
        <dbReference type="EMBL" id="SPP64722.1"/>
    </source>
</evidence>
<dbReference type="FunFam" id="1.10.860.10:FF:000001">
    <property type="entry name" value="Replicative DNA helicase"/>
    <property type="match status" value="1"/>
</dbReference>
<evidence type="ECO:0000256" key="8">
    <source>
        <dbReference type="ARBA" id="ARBA00023125"/>
    </source>
</evidence>
<gene>
    <name evidence="15" type="primary">dnaB</name>
    <name evidence="15" type="ORF">NITLEN_20362</name>
</gene>
<dbReference type="InParanoid" id="A0A330L6C9"/>
<keyword evidence="6 13" id="KW-0347">Helicase</keyword>
<evidence type="ECO:0000256" key="11">
    <source>
        <dbReference type="ARBA" id="ARBA00048954"/>
    </source>
</evidence>
<dbReference type="EMBL" id="OUNR01000012">
    <property type="protein sequence ID" value="SPP64722.1"/>
    <property type="molecule type" value="Genomic_DNA"/>
</dbReference>
<dbReference type="Proteomes" id="UP000248168">
    <property type="component" value="Unassembled WGS sequence"/>
</dbReference>
<evidence type="ECO:0000256" key="1">
    <source>
        <dbReference type="ARBA" id="ARBA00008428"/>
    </source>
</evidence>
<evidence type="ECO:0000256" key="7">
    <source>
        <dbReference type="ARBA" id="ARBA00022840"/>
    </source>
</evidence>
<organism evidence="15 16">
    <name type="scientific">Nitrospira lenta</name>
    <dbReference type="NCBI Taxonomy" id="1436998"/>
    <lineage>
        <taxon>Bacteria</taxon>
        <taxon>Pseudomonadati</taxon>
        <taxon>Nitrospirota</taxon>
        <taxon>Nitrospiria</taxon>
        <taxon>Nitrospirales</taxon>
        <taxon>Nitrospiraceae</taxon>
        <taxon>Nitrospira</taxon>
    </lineage>
</organism>
<comment type="function">
    <text evidence="10 13">The main replicative DNA helicase, it participates in initiation and elongation during chromosome replication. Travels ahead of the DNA replisome, separating dsDNA into templates for DNA synthesis. A processive ATP-dependent 5'-3' DNA helicase it has DNA-dependent ATPase activity.</text>
</comment>
<keyword evidence="2 13" id="KW-0639">Primosome</keyword>
<reference evidence="16" key="1">
    <citation type="submission" date="2018-04" db="EMBL/GenBank/DDBJ databases">
        <authorList>
            <person name="Lucker S."/>
            <person name="Sakoula D."/>
        </authorList>
    </citation>
    <scope>NUCLEOTIDE SEQUENCE [LARGE SCALE GENOMIC DNA]</scope>
</reference>
<dbReference type="SUPFAM" id="SSF52540">
    <property type="entry name" value="P-loop containing nucleoside triphosphate hydrolases"/>
    <property type="match status" value="1"/>
</dbReference>
<keyword evidence="8 13" id="KW-0238">DNA-binding</keyword>
<dbReference type="GO" id="GO:0003677">
    <property type="term" value="F:DNA binding"/>
    <property type="evidence" value="ECO:0007669"/>
    <property type="project" value="UniProtKB-UniRule"/>
</dbReference>
<dbReference type="GO" id="GO:0005829">
    <property type="term" value="C:cytosol"/>
    <property type="evidence" value="ECO:0007669"/>
    <property type="project" value="TreeGrafter"/>
</dbReference>
<evidence type="ECO:0000313" key="16">
    <source>
        <dbReference type="Proteomes" id="UP000248168"/>
    </source>
</evidence>
<dbReference type="AlphaFoldDB" id="A0A330L6C9"/>
<evidence type="ECO:0000256" key="3">
    <source>
        <dbReference type="ARBA" id="ARBA00022705"/>
    </source>
</evidence>
<evidence type="ECO:0000256" key="4">
    <source>
        <dbReference type="ARBA" id="ARBA00022741"/>
    </source>
</evidence>
<keyword evidence="5 13" id="KW-0378">Hydrolase</keyword>
<dbReference type="GO" id="GO:0043139">
    <property type="term" value="F:5'-3' DNA helicase activity"/>
    <property type="evidence" value="ECO:0007669"/>
    <property type="project" value="UniProtKB-EC"/>
</dbReference>
<dbReference type="Pfam" id="PF03796">
    <property type="entry name" value="DnaB_C"/>
    <property type="match status" value="1"/>
</dbReference>
<dbReference type="InterPro" id="IPR016136">
    <property type="entry name" value="DNA_helicase_N/primase_C"/>
</dbReference>
<keyword evidence="7 13" id="KW-0067">ATP-binding</keyword>
<dbReference type="PROSITE" id="PS51199">
    <property type="entry name" value="SF4_HELICASE"/>
    <property type="match status" value="1"/>
</dbReference>